<comment type="caution">
    <text evidence="2">The sequence shown here is derived from an EMBL/GenBank/DDBJ whole genome shotgun (WGS) entry which is preliminary data.</text>
</comment>
<dbReference type="InterPro" id="IPR052018">
    <property type="entry name" value="PHP_domain"/>
</dbReference>
<dbReference type="SUPFAM" id="SSF89550">
    <property type="entry name" value="PHP domain-like"/>
    <property type="match status" value="1"/>
</dbReference>
<evidence type="ECO:0000313" key="2">
    <source>
        <dbReference type="EMBL" id="MTT75788.1"/>
    </source>
</evidence>
<dbReference type="SMART" id="SM00481">
    <property type="entry name" value="POLIIIAc"/>
    <property type="match status" value="1"/>
</dbReference>
<accession>A0A7X2XGS2</accession>
<feature type="domain" description="Polymerase/histidinol phosphatase N-terminal" evidence="1">
    <location>
        <begin position="3"/>
        <end position="65"/>
    </location>
</feature>
<reference evidence="4 5" key="1">
    <citation type="journal article" date="2019" name="Nat. Med.">
        <title>A library of human gut bacterial isolates paired with longitudinal multiomics data enables mechanistic microbiome research.</title>
        <authorList>
            <person name="Poyet M."/>
            <person name="Groussin M."/>
            <person name="Gibbons S.M."/>
            <person name="Avila-Pacheco J."/>
            <person name="Jiang X."/>
            <person name="Kearney S.M."/>
            <person name="Perrotta A.R."/>
            <person name="Berdy B."/>
            <person name="Zhao S."/>
            <person name="Lieberman T.D."/>
            <person name="Swanson P.K."/>
            <person name="Smith M."/>
            <person name="Roesemann S."/>
            <person name="Alexander J.E."/>
            <person name="Rich S.A."/>
            <person name="Livny J."/>
            <person name="Vlamakis H."/>
            <person name="Clish C."/>
            <person name="Bullock K."/>
            <person name="Deik A."/>
            <person name="Scott J."/>
            <person name="Pierce K.A."/>
            <person name="Xavier R.J."/>
            <person name="Alm E.J."/>
        </authorList>
    </citation>
    <scope>NUCLEOTIDE SEQUENCE [LARGE SCALE GENOMIC DNA]</scope>
    <source>
        <strain evidence="2 5">BIOML-A13</strain>
        <strain evidence="3 4">BIOML-A3</strain>
    </source>
</reference>
<dbReference type="InterPro" id="IPR003141">
    <property type="entry name" value="Pol/His_phosphatase_N"/>
</dbReference>
<dbReference type="GO" id="GO:0035312">
    <property type="term" value="F:5'-3' DNA exonuclease activity"/>
    <property type="evidence" value="ECO:0007669"/>
    <property type="project" value="TreeGrafter"/>
</dbReference>
<dbReference type="Proteomes" id="UP000484547">
    <property type="component" value="Unassembled WGS sequence"/>
</dbReference>
<dbReference type="Proteomes" id="UP000443070">
    <property type="component" value="Unassembled WGS sequence"/>
</dbReference>
<dbReference type="InterPro" id="IPR004013">
    <property type="entry name" value="PHP_dom"/>
</dbReference>
<evidence type="ECO:0000313" key="4">
    <source>
        <dbReference type="Proteomes" id="UP000443070"/>
    </source>
</evidence>
<dbReference type="AlphaFoldDB" id="A0A7X2XGS2"/>
<dbReference type="RefSeq" id="WP_155163860.1">
    <property type="nucleotide sequence ID" value="NZ_JBKYII010000001.1"/>
</dbReference>
<evidence type="ECO:0000313" key="5">
    <source>
        <dbReference type="Proteomes" id="UP000484547"/>
    </source>
</evidence>
<evidence type="ECO:0000259" key="1">
    <source>
        <dbReference type="SMART" id="SM00481"/>
    </source>
</evidence>
<dbReference type="InterPro" id="IPR016195">
    <property type="entry name" value="Pol/histidinol_Pase-like"/>
</dbReference>
<dbReference type="EMBL" id="WNBM01000002">
    <property type="protein sequence ID" value="MTT75788.1"/>
    <property type="molecule type" value="Genomic_DNA"/>
</dbReference>
<dbReference type="GO" id="GO:0004534">
    <property type="term" value="F:5'-3' RNA exonuclease activity"/>
    <property type="evidence" value="ECO:0007669"/>
    <property type="project" value="TreeGrafter"/>
</dbReference>
<dbReference type="Pfam" id="PF02811">
    <property type="entry name" value="PHP"/>
    <property type="match status" value="1"/>
</dbReference>
<dbReference type="Gene3D" id="1.10.150.650">
    <property type="match status" value="1"/>
</dbReference>
<protein>
    <submittedName>
        <fullName evidence="2">PHP domain-containing protein</fullName>
    </submittedName>
</protein>
<dbReference type="PANTHER" id="PTHR42924">
    <property type="entry name" value="EXONUCLEASE"/>
    <property type="match status" value="1"/>
</dbReference>
<keyword evidence="4" id="KW-1185">Reference proteome</keyword>
<name>A0A7X2XGS2_9FIRM</name>
<dbReference type="EMBL" id="WNBW01000002">
    <property type="protein sequence ID" value="MTU03850.1"/>
    <property type="molecule type" value="Genomic_DNA"/>
</dbReference>
<sequence>MRGDLHLHSAYSDGSATVIELIQQAVSKGLTHIAITDHDRVPRCGDIPPVTALKVMPGIEISAYDFQKQRKVHILGYAMRDTRSVTAFCRPLLERRQANSLRQIALLAEHGFRIRPQNFVKRAGHVIYKQHLMEYLVATEQVEEMFGTFYHETFKNGGYCDFDIEYLDAAAAVRVITEAGGLAVLAHPGQQQNLELVPELVGYGLKGIELEHRKNTEADKEAIRQMAVQYGLFLTGGSDYHGTLEDGSSELGSCLATENALRIIFNNNSDK</sequence>
<proteinExistence type="predicted"/>
<evidence type="ECO:0000313" key="3">
    <source>
        <dbReference type="EMBL" id="MTU03850.1"/>
    </source>
</evidence>
<dbReference type="CDD" id="cd07438">
    <property type="entry name" value="PHP_HisPPase_AMP"/>
    <property type="match status" value="1"/>
</dbReference>
<dbReference type="PANTHER" id="PTHR42924:SF3">
    <property type="entry name" value="POLYMERASE_HISTIDINOL PHOSPHATASE N-TERMINAL DOMAIN-CONTAINING PROTEIN"/>
    <property type="match status" value="1"/>
</dbReference>
<dbReference type="Gene3D" id="3.20.20.140">
    <property type="entry name" value="Metal-dependent hydrolases"/>
    <property type="match status" value="1"/>
</dbReference>
<organism evidence="2 5">
    <name type="scientific">Phascolarctobacterium faecium</name>
    <dbReference type="NCBI Taxonomy" id="33025"/>
    <lineage>
        <taxon>Bacteria</taxon>
        <taxon>Bacillati</taxon>
        <taxon>Bacillota</taxon>
        <taxon>Negativicutes</taxon>
        <taxon>Acidaminococcales</taxon>
        <taxon>Acidaminococcaceae</taxon>
        <taxon>Phascolarctobacterium</taxon>
    </lineage>
</organism>
<dbReference type="OrthoDB" id="9804333at2"/>
<gene>
    <name evidence="2" type="ORF">GMD11_05830</name>
    <name evidence="3" type="ORF">GMD18_05475</name>
</gene>